<keyword evidence="7 13" id="KW-0418">Kinase</keyword>
<dbReference type="InterPro" id="IPR036890">
    <property type="entry name" value="HATPase_C_sf"/>
</dbReference>
<dbReference type="Proteomes" id="UP000295444">
    <property type="component" value="Unassembled WGS sequence"/>
</dbReference>
<dbReference type="EMBL" id="SNXZ01000005">
    <property type="protein sequence ID" value="TDP94993.1"/>
    <property type="molecule type" value="Genomic_DNA"/>
</dbReference>
<dbReference type="InterPro" id="IPR003661">
    <property type="entry name" value="HisK_dim/P_dom"/>
</dbReference>
<dbReference type="Gene3D" id="3.30.565.10">
    <property type="entry name" value="Histidine kinase-like ATPase, C-terminal domain"/>
    <property type="match status" value="1"/>
</dbReference>
<evidence type="ECO:0000256" key="7">
    <source>
        <dbReference type="ARBA" id="ARBA00022777"/>
    </source>
</evidence>
<evidence type="ECO:0000259" key="12">
    <source>
        <dbReference type="PROSITE" id="PS50109"/>
    </source>
</evidence>
<proteinExistence type="predicted"/>
<dbReference type="Gene3D" id="1.10.287.130">
    <property type="match status" value="1"/>
</dbReference>
<comment type="subcellular location">
    <subcellularLocation>
        <location evidence="2">Cell membrane</location>
    </subcellularLocation>
</comment>
<dbReference type="GO" id="GO:0005886">
    <property type="term" value="C:plasma membrane"/>
    <property type="evidence" value="ECO:0007669"/>
    <property type="project" value="UniProtKB-SubCell"/>
</dbReference>
<dbReference type="Pfam" id="PF02518">
    <property type="entry name" value="HATPase_c"/>
    <property type="match status" value="1"/>
</dbReference>
<evidence type="ECO:0000256" key="10">
    <source>
        <dbReference type="ARBA" id="ARBA00023136"/>
    </source>
</evidence>
<evidence type="ECO:0000256" key="8">
    <source>
        <dbReference type="ARBA" id="ARBA00022989"/>
    </source>
</evidence>
<evidence type="ECO:0000256" key="2">
    <source>
        <dbReference type="ARBA" id="ARBA00004236"/>
    </source>
</evidence>
<dbReference type="AlphaFoldDB" id="A0A4R6S6L7"/>
<name>A0A4R6S6L7_LABRH</name>
<dbReference type="SUPFAM" id="SSF47384">
    <property type="entry name" value="Homodimeric domain of signal transducing histidine kinase"/>
    <property type="match status" value="1"/>
</dbReference>
<dbReference type="PANTHER" id="PTHR45436:SF5">
    <property type="entry name" value="SENSOR HISTIDINE KINASE TRCS"/>
    <property type="match status" value="1"/>
</dbReference>
<dbReference type="PRINTS" id="PR00344">
    <property type="entry name" value="BCTRLSENSOR"/>
</dbReference>
<keyword evidence="14" id="KW-1185">Reference proteome</keyword>
<evidence type="ECO:0000256" key="11">
    <source>
        <dbReference type="SAM" id="Phobius"/>
    </source>
</evidence>
<dbReference type="SMART" id="SM00387">
    <property type="entry name" value="HATPase_c"/>
    <property type="match status" value="1"/>
</dbReference>
<dbReference type="InterPro" id="IPR003594">
    <property type="entry name" value="HATPase_dom"/>
</dbReference>
<dbReference type="PROSITE" id="PS50109">
    <property type="entry name" value="HIS_KIN"/>
    <property type="match status" value="1"/>
</dbReference>
<keyword evidence="10 11" id="KW-0472">Membrane</keyword>
<dbReference type="GO" id="GO:0000155">
    <property type="term" value="F:phosphorelay sensor kinase activity"/>
    <property type="evidence" value="ECO:0007669"/>
    <property type="project" value="InterPro"/>
</dbReference>
<dbReference type="InterPro" id="IPR036097">
    <property type="entry name" value="HisK_dim/P_sf"/>
</dbReference>
<dbReference type="InterPro" id="IPR005467">
    <property type="entry name" value="His_kinase_dom"/>
</dbReference>
<feature type="transmembrane region" description="Helical" evidence="11">
    <location>
        <begin position="20"/>
        <end position="40"/>
    </location>
</feature>
<dbReference type="Pfam" id="PF00512">
    <property type="entry name" value="HisKA"/>
    <property type="match status" value="1"/>
</dbReference>
<reference evidence="13 14" key="1">
    <citation type="submission" date="2019-03" db="EMBL/GenBank/DDBJ databases">
        <title>Genomic Encyclopedia of Type Strains, Phase IV (KMG-IV): sequencing the most valuable type-strain genomes for metagenomic binning, comparative biology and taxonomic classification.</title>
        <authorList>
            <person name="Goeker M."/>
        </authorList>
    </citation>
    <scope>NUCLEOTIDE SEQUENCE [LARGE SCALE GENOMIC DNA]</scope>
    <source>
        <strain evidence="13 14">DSM 45361</strain>
    </source>
</reference>
<dbReference type="InterPro" id="IPR050428">
    <property type="entry name" value="TCS_sensor_his_kinase"/>
</dbReference>
<dbReference type="InterPro" id="IPR004358">
    <property type="entry name" value="Sig_transdc_His_kin-like_C"/>
</dbReference>
<keyword evidence="5" id="KW-0808">Transferase</keyword>
<evidence type="ECO:0000256" key="3">
    <source>
        <dbReference type="ARBA" id="ARBA00012438"/>
    </source>
</evidence>
<organism evidence="13 14">
    <name type="scientific">Labedaea rhizosphaerae</name>
    <dbReference type="NCBI Taxonomy" id="598644"/>
    <lineage>
        <taxon>Bacteria</taxon>
        <taxon>Bacillati</taxon>
        <taxon>Actinomycetota</taxon>
        <taxon>Actinomycetes</taxon>
        <taxon>Pseudonocardiales</taxon>
        <taxon>Pseudonocardiaceae</taxon>
        <taxon>Labedaea</taxon>
    </lineage>
</organism>
<dbReference type="EC" id="2.7.13.3" evidence="3"/>
<dbReference type="CDD" id="cd00082">
    <property type="entry name" value="HisKA"/>
    <property type="match status" value="1"/>
</dbReference>
<evidence type="ECO:0000256" key="9">
    <source>
        <dbReference type="ARBA" id="ARBA00023012"/>
    </source>
</evidence>
<protein>
    <recommendedName>
        <fullName evidence="3">histidine kinase</fullName>
        <ecNumber evidence="3">2.7.13.3</ecNumber>
    </recommendedName>
</protein>
<dbReference type="PANTHER" id="PTHR45436">
    <property type="entry name" value="SENSOR HISTIDINE KINASE YKOH"/>
    <property type="match status" value="1"/>
</dbReference>
<comment type="catalytic activity">
    <reaction evidence="1">
        <text>ATP + protein L-histidine = ADP + protein N-phospho-L-histidine.</text>
        <dbReference type="EC" id="2.7.13.3"/>
    </reaction>
</comment>
<evidence type="ECO:0000256" key="4">
    <source>
        <dbReference type="ARBA" id="ARBA00022553"/>
    </source>
</evidence>
<sequence>MTCSAADIERALIRRTRLRVSALVAVVITVLVLAVGAVGYQVMVHTQDNQIASELRSSAENGAPATPPGCTWLVALDDGVVHPGIVPAPRGFPLRADLDAVQATGVAVDRTVAANGTEYRVRTQPGAGGRTVQAIFDARYQLADRHHLLLAVLIAELGGLLAAALTGLLVGRHAVAPLAEALDKQRRFVTDASHELRTPITQAYTRLQLLVRRAAAADLPAEHRDGLDRLATSIRGLGEVVEDLLLSARLAADPTPRRDMLVDLAELASAAVARECDRADEKRITLSLERPPGPLTVLGVETALRRAVGELLANAVRHTPEGGRIELRLARSVPPGEIELTVADTGDGFDPVEADRLFERFHRGPSASERRFGLGLALLREVVTSHNGTIEAVGHPGRGASFTLRLPEVASVAHGR</sequence>
<dbReference type="RefSeq" id="WP_208115819.1">
    <property type="nucleotide sequence ID" value="NZ_SNXZ01000005.1"/>
</dbReference>
<evidence type="ECO:0000313" key="13">
    <source>
        <dbReference type="EMBL" id="TDP94993.1"/>
    </source>
</evidence>
<keyword evidence="9" id="KW-0902">Two-component regulatory system</keyword>
<keyword evidence="8 11" id="KW-1133">Transmembrane helix</keyword>
<dbReference type="SMART" id="SM00388">
    <property type="entry name" value="HisKA"/>
    <property type="match status" value="1"/>
</dbReference>
<gene>
    <name evidence="13" type="ORF">EV186_105225</name>
</gene>
<keyword evidence="6 11" id="KW-0812">Transmembrane</keyword>
<feature type="domain" description="Histidine kinase" evidence="12">
    <location>
        <begin position="191"/>
        <end position="410"/>
    </location>
</feature>
<evidence type="ECO:0000256" key="1">
    <source>
        <dbReference type="ARBA" id="ARBA00000085"/>
    </source>
</evidence>
<dbReference type="SUPFAM" id="SSF55874">
    <property type="entry name" value="ATPase domain of HSP90 chaperone/DNA topoisomerase II/histidine kinase"/>
    <property type="match status" value="1"/>
</dbReference>
<keyword evidence="4" id="KW-0597">Phosphoprotein</keyword>
<comment type="caution">
    <text evidence="13">The sequence shown here is derived from an EMBL/GenBank/DDBJ whole genome shotgun (WGS) entry which is preliminary data.</text>
</comment>
<accession>A0A4R6S6L7</accession>
<evidence type="ECO:0000313" key="14">
    <source>
        <dbReference type="Proteomes" id="UP000295444"/>
    </source>
</evidence>
<evidence type="ECO:0000256" key="5">
    <source>
        <dbReference type="ARBA" id="ARBA00022679"/>
    </source>
</evidence>
<evidence type="ECO:0000256" key="6">
    <source>
        <dbReference type="ARBA" id="ARBA00022692"/>
    </source>
</evidence>